<dbReference type="AlphaFoldDB" id="A0A9X2K7Q9"/>
<gene>
    <name evidence="2" type="ORF">HD597_009850</name>
</gene>
<organism evidence="2 3">
    <name type="scientific">Nonomuraea thailandensis</name>
    <dbReference type="NCBI Taxonomy" id="1188745"/>
    <lineage>
        <taxon>Bacteria</taxon>
        <taxon>Bacillati</taxon>
        <taxon>Actinomycetota</taxon>
        <taxon>Actinomycetes</taxon>
        <taxon>Streptosporangiales</taxon>
        <taxon>Streptosporangiaceae</taxon>
        <taxon>Nonomuraea</taxon>
    </lineage>
</organism>
<evidence type="ECO:0000313" key="2">
    <source>
        <dbReference type="EMBL" id="MCP2362830.1"/>
    </source>
</evidence>
<evidence type="ECO:0000313" key="3">
    <source>
        <dbReference type="Proteomes" id="UP001139648"/>
    </source>
</evidence>
<reference evidence="2" key="1">
    <citation type="submission" date="2022-06" db="EMBL/GenBank/DDBJ databases">
        <title>Sequencing the genomes of 1000 actinobacteria strains.</title>
        <authorList>
            <person name="Klenk H.-P."/>
        </authorList>
    </citation>
    <scope>NUCLEOTIDE SEQUENCE</scope>
    <source>
        <strain evidence="2">DSM 46694</strain>
    </source>
</reference>
<sequence>MAGSIALGGTAQASAVTGRAGSSGQITSPSDGEVISSSSVTVSARTGLMQLRMGLYVDGPSTPSQKVAAGGANQTLSGTFDAGDAPNGTFTVTLKGEITGNRYASSTFKLRRPAEAPGGVNASRQGADKVLVTWSKGSEPDLQSYEVSNTQSGVVGRLSADSVCAGSSCKAVLAVPSKAAGQRVGFSVKAFRGDGDGGSIGSGDSAAAYVTFPAPPAAQPTKKATDSAQVPKNRDARGVDALPTLPAKKQTVPSRKPTTPTRKPATTKLPDIPDADPSGNLPIPAADEQGENSDLVPADTSAKDGDDETPVQSDGVKAQSSESPIGNIGQYGLYVAGGILLLLLGAHAGAWARRRALATGAGGPASTPTPDIDTSAGVAQAHTAHPGLHVRQADAGTPSTTAVPRRPAVILAVAKTRLPEQASRSHQGPGTEAERSLGTPNQQASGEAGSSAEGGGRRPGGVTGSSIEGGSRRPVEGAESWLDGRGQRPGVSPDMQSGVGGQQSGGAGQSLSEVLRQPSEVGMGGGAAESLPSASAVESPPSSVASPGPRASGLSGELPLSAGAAPATPRGMQPYGAGPGRRNEPAADRMRGEVSTPGRMAQEAFPPDRMAGEAFTPDRMAREALRPDRTAGEASSPDRTHGETLTPDRARAEASMSDRRRGEASASDRAGGETVTPERTRRIASGGSVPHVADGGDSGSGPKQQEEWGVQQGPLHIALPSSAVTDVSGPAVPTVAPAVRLEERWDDYLPPSPRSMEDSGFWERPQPGAADFWAADQDGDDRGGAKGDERAQAGRRHRDGWS</sequence>
<feature type="region of interest" description="Disordered" evidence="1">
    <location>
        <begin position="359"/>
        <end position="381"/>
    </location>
</feature>
<dbReference type="Proteomes" id="UP001139648">
    <property type="component" value="Unassembled WGS sequence"/>
</dbReference>
<feature type="compositionally biased region" description="Low complexity" evidence="1">
    <location>
        <begin position="528"/>
        <end position="553"/>
    </location>
</feature>
<dbReference type="RefSeq" id="WP_253753907.1">
    <property type="nucleotide sequence ID" value="NZ_BAABKA010000088.1"/>
</dbReference>
<feature type="region of interest" description="Disordered" evidence="1">
    <location>
        <begin position="216"/>
        <end position="324"/>
    </location>
</feature>
<evidence type="ECO:0000256" key="1">
    <source>
        <dbReference type="SAM" id="MobiDB-lite"/>
    </source>
</evidence>
<feature type="region of interest" description="Disordered" evidence="1">
    <location>
        <begin position="747"/>
        <end position="802"/>
    </location>
</feature>
<name>A0A9X2K7Q9_9ACTN</name>
<keyword evidence="3" id="KW-1185">Reference proteome</keyword>
<feature type="compositionally biased region" description="Basic and acidic residues" evidence="1">
    <location>
        <begin position="619"/>
        <end position="663"/>
    </location>
</feature>
<comment type="caution">
    <text evidence="2">The sequence shown here is derived from an EMBL/GenBank/DDBJ whole genome shotgun (WGS) entry which is preliminary data.</text>
</comment>
<accession>A0A9X2K7Q9</accession>
<feature type="compositionally biased region" description="Low complexity" evidence="1">
    <location>
        <begin position="253"/>
        <end position="270"/>
    </location>
</feature>
<feature type="compositionally biased region" description="Basic and acidic residues" evidence="1">
    <location>
        <begin position="581"/>
        <end position="592"/>
    </location>
</feature>
<feature type="compositionally biased region" description="Basic and acidic residues" evidence="1">
    <location>
        <begin position="780"/>
        <end position="792"/>
    </location>
</feature>
<feature type="compositionally biased region" description="Gly residues" evidence="1">
    <location>
        <begin position="498"/>
        <end position="508"/>
    </location>
</feature>
<feature type="region of interest" description="Disordered" evidence="1">
    <location>
        <begin position="416"/>
        <end position="715"/>
    </location>
</feature>
<dbReference type="EMBL" id="JAMZEB010000002">
    <property type="protein sequence ID" value="MCP2362830.1"/>
    <property type="molecule type" value="Genomic_DNA"/>
</dbReference>
<protein>
    <recommendedName>
        <fullName evidence="4">Fibronectin type-III domain-containing protein</fullName>
    </recommendedName>
</protein>
<feature type="compositionally biased region" description="Gly residues" evidence="1">
    <location>
        <begin position="452"/>
        <end position="463"/>
    </location>
</feature>
<feature type="compositionally biased region" description="Polar residues" evidence="1">
    <location>
        <begin position="11"/>
        <end position="38"/>
    </location>
</feature>
<feature type="region of interest" description="Disordered" evidence="1">
    <location>
        <begin position="1"/>
        <end position="38"/>
    </location>
</feature>
<feature type="compositionally biased region" description="Basic residues" evidence="1">
    <location>
        <begin position="793"/>
        <end position="802"/>
    </location>
</feature>
<proteinExistence type="predicted"/>
<evidence type="ECO:0008006" key="4">
    <source>
        <dbReference type="Google" id="ProtNLM"/>
    </source>
</evidence>